<feature type="region of interest" description="Disordered" evidence="1">
    <location>
        <begin position="1"/>
        <end position="94"/>
    </location>
</feature>
<protein>
    <submittedName>
        <fullName evidence="2">Uncharacterized protein</fullName>
    </submittedName>
</protein>
<proteinExistence type="predicted"/>
<name>A0A151IJV8_9HYME</name>
<feature type="compositionally biased region" description="Acidic residues" evidence="1">
    <location>
        <begin position="69"/>
        <end position="85"/>
    </location>
</feature>
<feature type="compositionally biased region" description="Basic residues" evidence="1">
    <location>
        <begin position="1"/>
        <end position="16"/>
    </location>
</feature>
<dbReference type="AlphaFoldDB" id="A0A151IJV8"/>
<sequence length="94" mass="10732">MRAQRPRPVRGTRTAHRYGERSSDRGDRREGRHERARQSVTKIRSEEERRRRRRGGLGRGDEVQKRNDEDLDGGGDSDSAGDDGEAPPATHLNR</sequence>
<organism evidence="2 3">
    <name type="scientific">Cyphomyrmex costatus</name>
    <dbReference type="NCBI Taxonomy" id="456900"/>
    <lineage>
        <taxon>Eukaryota</taxon>
        <taxon>Metazoa</taxon>
        <taxon>Ecdysozoa</taxon>
        <taxon>Arthropoda</taxon>
        <taxon>Hexapoda</taxon>
        <taxon>Insecta</taxon>
        <taxon>Pterygota</taxon>
        <taxon>Neoptera</taxon>
        <taxon>Endopterygota</taxon>
        <taxon>Hymenoptera</taxon>
        <taxon>Apocrita</taxon>
        <taxon>Aculeata</taxon>
        <taxon>Formicoidea</taxon>
        <taxon>Formicidae</taxon>
        <taxon>Myrmicinae</taxon>
        <taxon>Cyphomyrmex</taxon>
    </lineage>
</organism>
<keyword evidence="3" id="KW-1185">Reference proteome</keyword>
<evidence type="ECO:0000256" key="1">
    <source>
        <dbReference type="SAM" id="MobiDB-lite"/>
    </source>
</evidence>
<dbReference type="Proteomes" id="UP000078542">
    <property type="component" value="Unassembled WGS sequence"/>
</dbReference>
<reference evidence="2 3" key="1">
    <citation type="submission" date="2016-03" db="EMBL/GenBank/DDBJ databases">
        <title>Cyphomyrmex costatus WGS genome.</title>
        <authorList>
            <person name="Nygaard S."/>
            <person name="Hu H."/>
            <person name="Boomsma J."/>
            <person name="Zhang G."/>
        </authorList>
    </citation>
    <scope>NUCLEOTIDE SEQUENCE [LARGE SCALE GENOMIC DNA]</scope>
    <source>
        <strain evidence="2">MS0001</strain>
        <tissue evidence="2">Whole body</tissue>
    </source>
</reference>
<feature type="compositionally biased region" description="Basic and acidic residues" evidence="1">
    <location>
        <begin position="17"/>
        <end position="49"/>
    </location>
</feature>
<evidence type="ECO:0000313" key="2">
    <source>
        <dbReference type="EMBL" id="KYN03928.1"/>
    </source>
</evidence>
<evidence type="ECO:0000313" key="3">
    <source>
        <dbReference type="Proteomes" id="UP000078542"/>
    </source>
</evidence>
<gene>
    <name evidence="2" type="ORF">ALC62_05229</name>
</gene>
<feature type="compositionally biased region" description="Basic and acidic residues" evidence="1">
    <location>
        <begin position="59"/>
        <end position="68"/>
    </location>
</feature>
<accession>A0A151IJV8</accession>
<dbReference type="EMBL" id="KQ977294">
    <property type="protein sequence ID" value="KYN03928.1"/>
    <property type="molecule type" value="Genomic_DNA"/>
</dbReference>